<proteinExistence type="predicted"/>
<dbReference type="EMBL" id="PYSW02000015">
    <property type="protein sequence ID" value="KAG2386498.1"/>
    <property type="molecule type" value="Genomic_DNA"/>
</dbReference>
<protein>
    <submittedName>
        <fullName evidence="2">Uncharacterized protein</fullName>
    </submittedName>
</protein>
<dbReference type="AlphaFoldDB" id="A0AA88KLA3"/>
<organism evidence="2 3">
    <name type="scientific">Naegleria lovaniensis</name>
    <name type="common">Amoeba</name>
    <dbReference type="NCBI Taxonomy" id="51637"/>
    <lineage>
        <taxon>Eukaryota</taxon>
        <taxon>Discoba</taxon>
        <taxon>Heterolobosea</taxon>
        <taxon>Tetramitia</taxon>
        <taxon>Eutetramitia</taxon>
        <taxon>Vahlkampfiidae</taxon>
        <taxon>Naegleria</taxon>
    </lineage>
</organism>
<dbReference type="RefSeq" id="XP_044550490.1">
    <property type="nucleotide sequence ID" value="XM_044691639.1"/>
</dbReference>
<evidence type="ECO:0000313" key="2">
    <source>
        <dbReference type="EMBL" id="KAG2386498.1"/>
    </source>
</evidence>
<comment type="caution">
    <text evidence="2">The sequence shown here is derived from an EMBL/GenBank/DDBJ whole genome shotgun (WGS) entry which is preliminary data.</text>
</comment>
<reference evidence="2 3" key="1">
    <citation type="journal article" date="2018" name="BMC Genomics">
        <title>The genome of Naegleria lovaniensis, the basis for a comparative approach to unravel pathogenicity factors of the human pathogenic amoeba N. fowleri.</title>
        <authorList>
            <person name="Liechti N."/>
            <person name="Schurch N."/>
            <person name="Bruggmann R."/>
            <person name="Wittwer M."/>
        </authorList>
    </citation>
    <scope>NUCLEOTIDE SEQUENCE [LARGE SCALE GENOMIC DNA]</scope>
    <source>
        <strain evidence="2 3">ATCC 30569</strain>
    </source>
</reference>
<feature type="compositionally biased region" description="Low complexity" evidence="1">
    <location>
        <begin position="41"/>
        <end position="50"/>
    </location>
</feature>
<gene>
    <name evidence="2" type="ORF">C9374_002242</name>
</gene>
<keyword evidence="3" id="KW-1185">Reference proteome</keyword>
<name>A0AA88KLA3_NAELO</name>
<feature type="region of interest" description="Disordered" evidence="1">
    <location>
        <begin position="24"/>
        <end position="86"/>
    </location>
</feature>
<dbReference type="GeneID" id="68094698"/>
<evidence type="ECO:0000313" key="3">
    <source>
        <dbReference type="Proteomes" id="UP000816034"/>
    </source>
</evidence>
<dbReference type="Proteomes" id="UP000816034">
    <property type="component" value="Unassembled WGS sequence"/>
</dbReference>
<accession>A0AA88KLA3</accession>
<evidence type="ECO:0000256" key="1">
    <source>
        <dbReference type="SAM" id="MobiDB-lite"/>
    </source>
</evidence>
<sequence>MSHHLEMEAYSQARLRLDSQVNLSPRYGNRSHYSHDEESSIDGSPNISSSAFEFASNSPRTPKIKSGVTPTTNAPATSEEVIIEEF</sequence>